<sequence>MIELRPQSALAEAPLVLGSRQHRPVDASVRPLMRGAAVAAVLAAALALPALADLMTGLRRPDAAPLVATVFPATETARALALRETVR</sequence>
<proteinExistence type="predicted"/>
<comment type="caution">
    <text evidence="1">The sequence shown here is derived from an EMBL/GenBank/DDBJ whole genome shotgun (WGS) entry which is preliminary data.</text>
</comment>
<organism evidence="1 2">
    <name type="scientific">Methylorubrum populi</name>
    <dbReference type="NCBI Taxonomy" id="223967"/>
    <lineage>
        <taxon>Bacteria</taxon>
        <taxon>Pseudomonadati</taxon>
        <taxon>Pseudomonadota</taxon>
        <taxon>Alphaproteobacteria</taxon>
        <taxon>Hyphomicrobiales</taxon>
        <taxon>Methylobacteriaceae</taxon>
        <taxon>Methylorubrum</taxon>
    </lineage>
</organism>
<accession>A0A921E315</accession>
<dbReference type="EMBL" id="DYYG01000037">
    <property type="protein sequence ID" value="HJE24614.1"/>
    <property type="molecule type" value="Genomic_DNA"/>
</dbReference>
<gene>
    <name evidence="1" type="ORF">K8W01_13230</name>
</gene>
<evidence type="ECO:0000313" key="1">
    <source>
        <dbReference type="EMBL" id="HJE24614.1"/>
    </source>
</evidence>
<reference evidence="1" key="2">
    <citation type="submission" date="2021-09" db="EMBL/GenBank/DDBJ databases">
        <authorList>
            <person name="Gilroy R."/>
        </authorList>
    </citation>
    <scope>NUCLEOTIDE SEQUENCE</scope>
    <source>
        <strain evidence="1">316</strain>
    </source>
</reference>
<name>A0A921E315_9HYPH</name>
<evidence type="ECO:0000313" key="2">
    <source>
        <dbReference type="Proteomes" id="UP000742631"/>
    </source>
</evidence>
<protein>
    <submittedName>
        <fullName evidence="1">Uncharacterized protein</fullName>
    </submittedName>
</protein>
<reference evidence="1" key="1">
    <citation type="journal article" date="2021" name="PeerJ">
        <title>Extensive microbial diversity within the chicken gut microbiome revealed by metagenomics and culture.</title>
        <authorList>
            <person name="Gilroy R."/>
            <person name="Ravi A."/>
            <person name="Getino M."/>
            <person name="Pursley I."/>
            <person name="Horton D.L."/>
            <person name="Alikhan N.F."/>
            <person name="Baker D."/>
            <person name="Gharbi K."/>
            <person name="Hall N."/>
            <person name="Watson M."/>
            <person name="Adriaenssens E.M."/>
            <person name="Foster-Nyarko E."/>
            <person name="Jarju S."/>
            <person name="Secka A."/>
            <person name="Antonio M."/>
            <person name="Oren A."/>
            <person name="Chaudhuri R.R."/>
            <person name="La Ragione R."/>
            <person name="Hildebrand F."/>
            <person name="Pallen M.J."/>
        </authorList>
    </citation>
    <scope>NUCLEOTIDE SEQUENCE</scope>
    <source>
        <strain evidence="1">316</strain>
    </source>
</reference>
<dbReference type="Proteomes" id="UP000742631">
    <property type="component" value="Unassembled WGS sequence"/>
</dbReference>
<dbReference type="AlphaFoldDB" id="A0A921E315"/>